<accession>T0HKK5</accession>
<sequence>MLANDITGEPLDTSTNSMYIQHIGTMMGAIAALPETSRP</sequence>
<reference evidence="1 2" key="1">
    <citation type="journal article" date="2013" name="Genome Announc.">
        <title>Genome Sequence of Novosphingobium lindaniclasticum LE124T, Isolated from a Hexachlorocyclohexane Dumpsite.</title>
        <authorList>
            <person name="Saxena A."/>
            <person name="Nayyar N."/>
            <person name="Sangwan N."/>
            <person name="Kumari R."/>
            <person name="Khurana J.P."/>
            <person name="Lal R."/>
        </authorList>
    </citation>
    <scope>NUCLEOTIDE SEQUENCE [LARGE SCALE GENOMIC DNA]</scope>
    <source>
        <strain evidence="1 2">LE124</strain>
    </source>
</reference>
<organism evidence="1 2">
    <name type="scientific">Novosphingobium lindaniclasticum LE124</name>
    <dbReference type="NCBI Taxonomy" id="1096930"/>
    <lineage>
        <taxon>Bacteria</taxon>
        <taxon>Pseudomonadati</taxon>
        <taxon>Pseudomonadota</taxon>
        <taxon>Alphaproteobacteria</taxon>
        <taxon>Sphingomonadales</taxon>
        <taxon>Sphingomonadaceae</taxon>
        <taxon>Novosphingobium</taxon>
    </lineage>
</organism>
<keyword evidence="2" id="KW-1185">Reference proteome</keyword>
<proteinExistence type="predicted"/>
<dbReference type="Proteomes" id="UP000015527">
    <property type="component" value="Unassembled WGS sequence"/>
</dbReference>
<comment type="caution">
    <text evidence="1">The sequence shown here is derived from an EMBL/GenBank/DDBJ whole genome shotgun (WGS) entry which is preliminary data.</text>
</comment>
<evidence type="ECO:0000313" key="2">
    <source>
        <dbReference type="Proteomes" id="UP000015527"/>
    </source>
</evidence>
<dbReference type="AlphaFoldDB" id="T0HKK5"/>
<dbReference type="EMBL" id="ATHL01000087">
    <property type="protein sequence ID" value="EQB13557.1"/>
    <property type="molecule type" value="Genomic_DNA"/>
</dbReference>
<evidence type="ECO:0000313" key="1">
    <source>
        <dbReference type="EMBL" id="EQB13557.1"/>
    </source>
</evidence>
<protein>
    <submittedName>
        <fullName evidence="1">Uncharacterized protein</fullName>
    </submittedName>
</protein>
<name>T0HKK5_9SPHN</name>
<dbReference type="PATRIC" id="fig|1096930.3.peg.2755"/>
<gene>
    <name evidence="1" type="ORF">L284_13855</name>
</gene>